<evidence type="ECO:0000256" key="3">
    <source>
        <dbReference type="ARBA" id="ARBA00023315"/>
    </source>
</evidence>
<keyword evidence="2" id="KW-0808">Transferase</keyword>
<evidence type="ECO:0000313" key="5">
    <source>
        <dbReference type="EMBL" id="UNS95211.1"/>
    </source>
</evidence>
<dbReference type="SUPFAM" id="SSF110710">
    <property type="entry name" value="TTHA0583/YokD-like"/>
    <property type="match status" value="1"/>
</dbReference>
<protein>
    <submittedName>
        <fullName evidence="5">AAC(3) family N-acetyltransferase</fullName>
    </submittedName>
</protein>
<dbReference type="Pfam" id="PF02522">
    <property type="entry name" value="Antibiotic_NAT"/>
    <property type="match status" value="1"/>
</dbReference>
<evidence type="ECO:0000256" key="1">
    <source>
        <dbReference type="ARBA" id="ARBA00006383"/>
    </source>
</evidence>
<dbReference type="PANTHER" id="PTHR11104">
    <property type="entry name" value="AMINOGLYCOSIDE N3-ACETYLTRANSFERASE"/>
    <property type="match status" value="1"/>
</dbReference>
<keyword evidence="6" id="KW-1185">Reference proteome</keyword>
<dbReference type="InterPro" id="IPR003679">
    <property type="entry name" value="Amioglycoside_AcTrfase"/>
</dbReference>
<name>A0ABY3XLC7_9ACTN</name>
<sequence length="282" mass="30120">MSTTPPAGPLCTRDSLASELRDIGLQPGETLLVHSSLSSLGWVCGGPGAVVMALLDALGDRGTLVVPTHSGDNSDPANWSNPPVPETWWADIRASMPAYDPRTTPTRGVGAIPEAFRNWPGAARSAHPQTSFAAIGPRASTIVDSHALDCQLGERSPLARLEEARARILLLGAGFESCTAFHLAEYRIPAPQVDSSFAVMTPQGRRWSTVRDTSITDDRFDDLGAAFEKERPVVRGTVGAAEARLFSLADAVAYAQVWLAEHRPRASSTQTPSREQRGEKGG</sequence>
<organism evidence="5 6">
    <name type="scientific">Streptomyces tubbatahanensis</name>
    <dbReference type="NCBI Taxonomy" id="2923272"/>
    <lineage>
        <taxon>Bacteria</taxon>
        <taxon>Bacillati</taxon>
        <taxon>Actinomycetota</taxon>
        <taxon>Actinomycetes</taxon>
        <taxon>Kitasatosporales</taxon>
        <taxon>Streptomycetaceae</taxon>
        <taxon>Streptomyces</taxon>
    </lineage>
</organism>
<accession>A0ABY3XLC7</accession>
<evidence type="ECO:0000256" key="4">
    <source>
        <dbReference type="SAM" id="MobiDB-lite"/>
    </source>
</evidence>
<gene>
    <name evidence="5" type="ORF">MMF93_01105</name>
</gene>
<dbReference type="EMBL" id="CP093846">
    <property type="protein sequence ID" value="UNS95211.1"/>
    <property type="molecule type" value="Genomic_DNA"/>
</dbReference>
<dbReference type="PANTHER" id="PTHR11104:SF0">
    <property type="entry name" value="SPBETA PROPHAGE-DERIVED AMINOGLYCOSIDE N(3')-ACETYLTRANSFERASE-LIKE PROTEIN YOKD"/>
    <property type="match status" value="1"/>
</dbReference>
<reference evidence="5 6" key="1">
    <citation type="journal article" date="2023" name="Microbiol. Spectr.">
        <title>Synergy between Genome Mining, Metabolomics, and Bioinformatics Uncovers Antibacterial Chlorinated Carbazole Alkaloids and Their Biosynthetic Gene Cluster from Streptomyces tubbatahanensis sp. nov., a Novel Actinomycete Isolated from Sulu Sea, Philippines.</title>
        <authorList>
            <person name="Tenebro C.P."/>
            <person name="Trono D.J.V.L."/>
            <person name="Balida L.A.P."/>
            <person name="Bayog L.K.A."/>
            <person name="Bruna J.R."/>
            <person name="Sabido E.M."/>
            <person name="Caspe D.P.C."/>
            <person name="de Los Santos E.L.C."/>
            <person name="Saludes J.P."/>
            <person name="Dalisay D.S."/>
        </authorList>
    </citation>
    <scope>NUCLEOTIDE SEQUENCE [LARGE SCALE GENOMIC DNA]</scope>
    <source>
        <strain evidence="5 6">DSD3025</strain>
    </source>
</reference>
<proteinExistence type="inferred from homology"/>
<dbReference type="RefSeq" id="WP_242748644.1">
    <property type="nucleotide sequence ID" value="NZ_CP093846.1"/>
</dbReference>
<keyword evidence="3" id="KW-0012">Acyltransferase</keyword>
<dbReference type="Proteomes" id="UP001202244">
    <property type="component" value="Chromosome"/>
</dbReference>
<dbReference type="InterPro" id="IPR028345">
    <property type="entry name" value="Antibiotic_NAT-like"/>
</dbReference>
<evidence type="ECO:0000313" key="6">
    <source>
        <dbReference type="Proteomes" id="UP001202244"/>
    </source>
</evidence>
<feature type="region of interest" description="Disordered" evidence="4">
    <location>
        <begin position="263"/>
        <end position="282"/>
    </location>
</feature>
<evidence type="ECO:0000256" key="2">
    <source>
        <dbReference type="ARBA" id="ARBA00022679"/>
    </source>
</evidence>
<comment type="similarity">
    <text evidence="1">Belongs to the antibiotic N-acetyltransferase family.</text>
</comment>